<keyword evidence="6 7" id="KW-0472">Membrane</keyword>
<dbReference type="PANTHER" id="PTHR31376:SF39">
    <property type="entry name" value="PURINE PERMEASE-RELATED"/>
    <property type="match status" value="1"/>
</dbReference>
<evidence type="ECO:0000256" key="4">
    <source>
        <dbReference type="ARBA" id="ARBA00022692"/>
    </source>
</evidence>
<feature type="transmembrane region" description="Helical" evidence="7">
    <location>
        <begin position="49"/>
        <end position="67"/>
    </location>
</feature>
<dbReference type="OMA" id="CQPLATI"/>
<keyword evidence="5 7" id="KW-1133">Transmembrane helix</keyword>
<comment type="similarity">
    <text evidence="2 7">Belongs to the purine permeases (TC 2.A.7.14) family.</text>
</comment>
<dbReference type="GO" id="GO:0015211">
    <property type="term" value="F:purine nucleoside transmembrane transporter activity"/>
    <property type="evidence" value="ECO:0007669"/>
    <property type="project" value="UniProtKB-UniRule"/>
</dbReference>
<keyword evidence="3 7" id="KW-0813">Transport</keyword>
<feature type="transmembrane region" description="Helical" evidence="7">
    <location>
        <begin position="150"/>
        <end position="170"/>
    </location>
</feature>
<organism evidence="8 9">
    <name type="scientific">Nicotiana tabacum</name>
    <name type="common">Common tobacco</name>
    <dbReference type="NCBI Taxonomy" id="4097"/>
    <lineage>
        <taxon>Eukaryota</taxon>
        <taxon>Viridiplantae</taxon>
        <taxon>Streptophyta</taxon>
        <taxon>Embryophyta</taxon>
        <taxon>Tracheophyta</taxon>
        <taxon>Spermatophyta</taxon>
        <taxon>Magnoliopsida</taxon>
        <taxon>eudicotyledons</taxon>
        <taxon>Gunneridae</taxon>
        <taxon>Pentapetalae</taxon>
        <taxon>asterids</taxon>
        <taxon>lamiids</taxon>
        <taxon>Solanales</taxon>
        <taxon>Solanaceae</taxon>
        <taxon>Nicotianoideae</taxon>
        <taxon>Nicotianeae</taxon>
        <taxon>Nicotiana</taxon>
    </lineage>
</organism>
<feature type="transmembrane region" description="Helical" evidence="7">
    <location>
        <begin position="252"/>
        <end position="271"/>
    </location>
</feature>
<dbReference type="RefSeq" id="XP_016494350.1">
    <property type="nucleotide sequence ID" value="XM_016638864.2"/>
</dbReference>
<feature type="transmembrane region" description="Helical" evidence="7">
    <location>
        <begin position="79"/>
        <end position="98"/>
    </location>
</feature>
<feature type="transmembrane region" description="Helical" evidence="7">
    <location>
        <begin position="319"/>
        <end position="340"/>
    </location>
</feature>
<sequence>MGETQEKQHHISFEEEADKGADYMANSSNITISQSLTSWRAKYKRWLEIGFNSLLVLICLSAATLLGELYYKEGGKSTWVNSLVQTGGFPVLFPILFLKKREETQDDDNARNNKNPSVWMFLSVYVFLGLLLGGSCMLNAVGLLHLPVSTFSLIAASQLGFNALFSFFLNSQKITTYIANSIILLTISSILLVFQPIDSSSGNGESSKGKSYTIGFICTLFGSAGMALLLSTTERIFRKIMKKRTVRQVMNVVIWQSFFATCAILIGLFATGEWKWMKSEIQEYKLGKVSYVMTLVWTALCWQIYTIGLLNLIMKVSALFANVITTLSVPLIPVLAVIIFDEKMSGVKAVSMILALWGFLSYGYQQYLDELKLKAEKSAEKEESEVSLVERGLSGGN</sequence>
<evidence type="ECO:0000256" key="5">
    <source>
        <dbReference type="ARBA" id="ARBA00022989"/>
    </source>
</evidence>
<comment type="subcellular location">
    <subcellularLocation>
        <location evidence="1 7">Membrane</location>
        <topology evidence="1 7">Multi-pass membrane protein</topology>
    </subcellularLocation>
</comment>
<dbReference type="GO" id="GO:0005345">
    <property type="term" value="F:purine nucleobase transmembrane transporter activity"/>
    <property type="evidence" value="ECO:0007669"/>
    <property type="project" value="UniProtKB-UniRule"/>
</dbReference>
<feature type="transmembrane region" description="Helical" evidence="7">
    <location>
        <begin position="346"/>
        <end position="364"/>
    </location>
</feature>
<dbReference type="RefSeq" id="XP_016494350.1">
    <property type="nucleotide sequence ID" value="XM_016638864.1"/>
</dbReference>
<gene>
    <name evidence="9" type="primary">LOC107813586</name>
</gene>
<dbReference type="Pfam" id="PF16913">
    <property type="entry name" value="PUNUT"/>
    <property type="match status" value="1"/>
</dbReference>
<dbReference type="OrthoDB" id="1717816at2759"/>
<dbReference type="AlphaFoldDB" id="A0A1S4BZL7"/>
<feature type="transmembrane region" description="Helical" evidence="7">
    <location>
        <begin position="119"/>
        <end position="144"/>
    </location>
</feature>
<evidence type="ECO:0000256" key="6">
    <source>
        <dbReference type="ARBA" id="ARBA00023136"/>
    </source>
</evidence>
<feature type="transmembrane region" description="Helical" evidence="7">
    <location>
        <begin position="212"/>
        <end position="231"/>
    </location>
</feature>
<dbReference type="Proteomes" id="UP000790787">
    <property type="component" value="Chromosome 3"/>
</dbReference>
<dbReference type="PaxDb" id="4097-A0A1S4BZL7"/>
<reference evidence="9" key="2">
    <citation type="submission" date="2025-08" db="UniProtKB">
        <authorList>
            <consortium name="RefSeq"/>
        </authorList>
    </citation>
    <scope>IDENTIFICATION</scope>
    <source>
        <tissue evidence="9">Leaf</tissue>
    </source>
</reference>
<name>A0A1S4BZL7_TOBAC</name>
<reference evidence="8" key="1">
    <citation type="journal article" date="2014" name="Nat. Commun.">
        <title>The tobacco genome sequence and its comparison with those of tomato and potato.</title>
        <authorList>
            <person name="Sierro N."/>
            <person name="Battey J.N."/>
            <person name="Ouadi S."/>
            <person name="Bakaher N."/>
            <person name="Bovet L."/>
            <person name="Willig A."/>
            <person name="Goepfert S."/>
            <person name="Peitsch M.C."/>
            <person name="Ivanov N.V."/>
        </authorList>
    </citation>
    <scope>NUCLEOTIDE SEQUENCE [LARGE SCALE GENOMIC DNA]</scope>
</reference>
<evidence type="ECO:0000256" key="7">
    <source>
        <dbReference type="RuleBase" id="RU368015"/>
    </source>
</evidence>
<evidence type="ECO:0000313" key="8">
    <source>
        <dbReference type="Proteomes" id="UP000790787"/>
    </source>
</evidence>
<accession>A0A1S4BZL7</accession>
<dbReference type="GO" id="GO:0022857">
    <property type="term" value="F:transmembrane transporter activity"/>
    <property type="evidence" value="ECO:0000318"/>
    <property type="project" value="GO_Central"/>
</dbReference>
<dbReference type="PANTHER" id="PTHR31376">
    <property type="entry name" value="OS09G0467300 PROTEIN-RELATED"/>
    <property type="match status" value="1"/>
</dbReference>
<dbReference type="GO" id="GO:0016020">
    <property type="term" value="C:membrane"/>
    <property type="evidence" value="ECO:0007669"/>
    <property type="project" value="UniProtKB-SubCell"/>
</dbReference>
<evidence type="ECO:0000256" key="2">
    <source>
        <dbReference type="ARBA" id="ARBA00006213"/>
    </source>
</evidence>
<proteinExistence type="inferred from homology"/>
<keyword evidence="4 7" id="KW-0812">Transmembrane</keyword>
<dbReference type="InterPro" id="IPR037185">
    <property type="entry name" value="EmrE-like"/>
</dbReference>
<dbReference type="InterPro" id="IPR030182">
    <property type="entry name" value="PUP_plant"/>
</dbReference>
<dbReference type="GeneID" id="107813586"/>
<feature type="transmembrane region" description="Helical" evidence="7">
    <location>
        <begin position="177"/>
        <end position="197"/>
    </location>
</feature>
<evidence type="ECO:0000256" key="1">
    <source>
        <dbReference type="ARBA" id="ARBA00004141"/>
    </source>
</evidence>
<evidence type="ECO:0000256" key="3">
    <source>
        <dbReference type="ARBA" id="ARBA00022448"/>
    </source>
</evidence>
<feature type="transmembrane region" description="Helical" evidence="7">
    <location>
        <begin position="291"/>
        <end position="312"/>
    </location>
</feature>
<protein>
    <recommendedName>
        <fullName evidence="7">Probable purine permease</fullName>
    </recommendedName>
</protein>
<evidence type="ECO:0000313" key="9">
    <source>
        <dbReference type="RefSeq" id="XP_016494350.1"/>
    </source>
</evidence>
<dbReference type="SUPFAM" id="SSF103481">
    <property type="entry name" value="Multidrug resistance efflux transporter EmrE"/>
    <property type="match status" value="1"/>
</dbReference>
<dbReference type="KEGG" id="nta:107813586"/>
<keyword evidence="8" id="KW-1185">Reference proteome</keyword>
<dbReference type="STRING" id="4097.A0A1S4BZL7"/>